<dbReference type="GO" id="GO:0008914">
    <property type="term" value="F:leucyl-tRNA--protein transferase activity"/>
    <property type="evidence" value="ECO:0007669"/>
    <property type="project" value="UniProtKB-UniRule"/>
</dbReference>
<dbReference type="InterPro" id="IPR016181">
    <property type="entry name" value="Acyl_CoA_acyltransferase"/>
</dbReference>
<comment type="catalytic activity">
    <reaction evidence="4">
        <text>N-terminal L-lysyl-[protein] + L-leucyl-tRNA(Leu) = N-terminal L-leucyl-L-lysyl-[protein] + tRNA(Leu) + H(+)</text>
        <dbReference type="Rhea" id="RHEA:12340"/>
        <dbReference type="Rhea" id="RHEA-COMP:9613"/>
        <dbReference type="Rhea" id="RHEA-COMP:9622"/>
        <dbReference type="Rhea" id="RHEA-COMP:12670"/>
        <dbReference type="Rhea" id="RHEA-COMP:12671"/>
        <dbReference type="ChEBI" id="CHEBI:15378"/>
        <dbReference type="ChEBI" id="CHEBI:65249"/>
        <dbReference type="ChEBI" id="CHEBI:78442"/>
        <dbReference type="ChEBI" id="CHEBI:78494"/>
        <dbReference type="ChEBI" id="CHEBI:133043"/>
        <dbReference type="EC" id="2.3.2.6"/>
    </reaction>
</comment>
<dbReference type="Proteomes" id="UP000590740">
    <property type="component" value="Unassembled WGS sequence"/>
</dbReference>
<protein>
    <recommendedName>
        <fullName evidence="4">Leucyl/phenylalanyl-tRNA--protein transferase</fullName>
        <ecNumber evidence="4">2.3.2.6</ecNumber>
    </recommendedName>
    <alternativeName>
        <fullName evidence="4">L/F-transferase</fullName>
    </alternativeName>
    <alternativeName>
        <fullName evidence="4">Leucyltransferase</fullName>
    </alternativeName>
    <alternativeName>
        <fullName evidence="4">Phenyalanyltransferase</fullName>
    </alternativeName>
</protein>
<keyword evidence="2 4" id="KW-0808">Transferase</keyword>
<comment type="caution">
    <text evidence="5">The sequence shown here is derived from an EMBL/GenBank/DDBJ whole genome shotgun (WGS) entry which is preliminary data.</text>
</comment>
<evidence type="ECO:0000313" key="6">
    <source>
        <dbReference type="Proteomes" id="UP000590740"/>
    </source>
</evidence>
<evidence type="ECO:0000256" key="1">
    <source>
        <dbReference type="ARBA" id="ARBA00022490"/>
    </source>
</evidence>
<sequence length="191" mass="22159">MQRIEPVDLLNAYCEGAFPMGEEDGSISWYRPKMRGILPVADFHVPKRFERYLKQHPFEVRWNTAFGDVIRGCADRESTWITDTIMDTYEELHRLGFAHSAEVWRDGKLRGGVYGVSIGGAFFGESMFSREPQASKVALTYLQRRLHERGFLLHDTQWTTPHLAMFGGHEIPCVQYLEMLQRAILRKVTFM</sequence>
<dbReference type="Pfam" id="PF03588">
    <property type="entry name" value="Leu_Phe_trans"/>
    <property type="match status" value="1"/>
</dbReference>
<dbReference type="InterPro" id="IPR042203">
    <property type="entry name" value="Leu/Phe-tRNA_Trfase_C"/>
</dbReference>
<dbReference type="InterPro" id="IPR004616">
    <property type="entry name" value="Leu/Phe-tRNA_Trfase"/>
</dbReference>
<evidence type="ECO:0000256" key="4">
    <source>
        <dbReference type="HAMAP-Rule" id="MF_00688"/>
    </source>
</evidence>
<dbReference type="SUPFAM" id="SSF55729">
    <property type="entry name" value="Acyl-CoA N-acyltransferases (Nat)"/>
    <property type="match status" value="1"/>
</dbReference>
<evidence type="ECO:0000313" key="5">
    <source>
        <dbReference type="EMBL" id="MBB5034742.1"/>
    </source>
</evidence>
<dbReference type="RefSeq" id="WP_184342838.1">
    <property type="nucleotide sequence ID" value="NZ_JACHIG010000011.1"/>
</dbReference>
<dbReference type="GO" id="GO:0005737">
    <property type="term" value="C:cytoplasm"/>
    <property type="evidence" value="ECO:0007669"/>
    <property type="project" value="UniProtKB-SubCell"/>
</dbReference>
<comment type="catalytic activity">
    <reaction evidence="4">
        <text>N-terminal L-arginyl-[protein] + L-leucyl-tRNA(Leu) = N-terminal L-leucyl-L-arginyl-[protein] + tRNA(Leu) + H(+)</text>
        <dbReference type="Rhea" id="RHEA:50416"/>
        <dbReference type="Rhea" id="RHEA-COMP:9613"/>
        <dbReference type="Rhea" id="RHEA-COMP:9622"/>
        <dbReference type="Rhea" id="RHEA-COMP:12672"/>
        <dbReference type="Rhea" id="RHEA-COMP:12673"/>
        <dbReference type="ChEBI" id="CHEBI:15378"/>
        <dbReference type="ChEBI" id="CHEBI:64719"/>
        <dbReference type="ChEBI" id="CHEBI:78442"/>
        <dbReference type="ChEBI" id="CHEBI:78494"/>
        <dbReference type="ChEBI" id="CHEBI:133044"/>
        <dbReference type="EC" id="2.3.2.6"/>
    </reaction>
</comment>
<dbReference type="AlphaFoldDB" id="A0A7W8DM14"/>
<gene>
    <name evidence="4" type="primary">aat</name>
    <name evidence="5" type="ORF">HNQ65_004350</name>
</gene>
<dbReference type="EMBL" id="JACHIG010000011">
    <property type="protein sequence ID" value="MBB5034742.1"/>
    <property type="molecule type" value="Genomic_DNA"/>
</dbReference>
<keyword evidence="1 4" id="KW-0963">Cytoplasm</keyword>
<proteinExistence type="inferred from homology"/>
<evidence type="ECO:0000256" key="2">
    <source>
        <dbReference type="ARBA" id="ARBA00022679"/>
    </source>
</evidence>
<dbReference type="EC" id="2.3.2.6" evidence="4"/>
<dbReference type="HAMAP" id="MF_00688">
    <property type="entry name" value="Leu_Phe_trans"/>
    <property type="match status" value="1"/>
</dbReference>
<dbReference type="NCBIfam" id="TIGR00667">
    <property type="entry name" value="aat"/>
    <property type="match status" value="1"/>
</dbReference>
<keyword evidence="3 4" id="KW-0012">Acyltransferase</keyword>
<evidence type="ECO:0000256" key="3">
    <source>
        <dbReference type="ARBA" id="ARBA00023315"/>
    </source>
</evidence>
<comment type="subcellular location">
    <subcellularLocation>
        <location evidence="4">Cytoplasm</location>
    </subcellularLocation>
</comment>
<dbReference type="PANTHER" id="PTHR30098">
    <property type="entry name" value="LEUCYL/PHENYLALANYL-TRNA--PROTEIN TRANSFERASE"/>
    <property type="match status" value="1"/>
</dbReference>
<reference evidence="5 6" key="1">
    <citation type="submission" date="2020-08" db="EMBL/GenBank/DDBJ databases">
        <title>Genomic Encyclopedia of Type Strains, Phase IV (KMG-IV): sequencing the most valuable type-strain genomes for metagenomic binning, comparative biology and taxonomic classification.</title>
        <authorList>
            <person name="Goeker M."/>
        </authorList>
    </citation>
    <scope>NUCLEOTIDE SEQUENCE [LARGE SCALE GENOMIC DNA]</scope>
    <source>
        <strain evidence="5 6">DSM 12252</strain>
    </source>
</reference>
<accession>A0A7W8DM14</accession>
<keyword evidence="6" id="KW-1185">Reference proteome</keyword>
<comment type="catalytic activity">
    <reaction evidence="4">
        <text>L-phenylalanyl-tRNA(Phe) + an N-terminal L-alpha-aminoacyl-[protein] = an N-terminal L-phenylalanyl-L-alpha-aminoacyl-[protein] + tRNA(Phe)</text>
        <dbReference type="Rhea" id="RHEA:43632"/>
        <dbReference type="Rhea" id="RHEA-COMP:9668"/>
        <dbReference type="Rhea" id="RHEA-COMP:9699"/>
        <dbReference type="Rhea" id="RHEA-COMP:10636"/>
        <dbReference type="Rhea" id="RHEA-COMP:10637"/>
        <dbReference type="ChEBI" id="CHEBI:78442"/>
        <dbReference type="ChEBI" id="CHEBI:78531"/>
        <dbReference type="ChEBI" id="CHEBI:78597"/>
        <dbReference type="ChEBI" id="CHEBI:83561"/>
        <dbReference type="EC" id="2.3.2.6"/>
    </reaction>
</comment>
<name>A0A7W8DM14_9BACT</name>
<comment type="function">
    <text evidence="4">Functions in the N-end rule pathway of protein degradation where it conjugates Leu, Phe and, less efficiently, Met from aminoacyl-tRNAs to the N-termini of proteins containing an N-terminal arginine or lysine.</text>
</comment>
<dbReference type="Gene3D" id="3.40.630.70">
    <property type="entry name" value="Leucyl/phenylalanyl-tRNA-protein transferase, C-terminal domain"/>
    <property type="match status" value="1"/>
</dbReference>
<comment type="similarity">
    <text evidence="4">Belongs to the L/F-transferase family.</text>
</comment>
<organism evidence="5 6">
    <name type="scientific">Prosthecobacter vanneervenii</name>
    <dbReference type="NCBI Taxonomy" id="48466"/>
    <lineage>
        <taxon>Bacteria</taxon>
        <taxon>Pseudomonadati</taxon>
        <taxon>Verrucomicrobiota</taxon>
        <taxon>Verrucomicrobiia</taxon>
        <taxon>Verrucomicrobiales</taxon>
        <taxon>Verrucomicrobiaceae</taxon>
        <taxon>Prosthecobacter</taxon>
    </lineage>
</organism>
<dbReference type="PANTHER" id="PTHR30098:SF2">
    <property type="entry name" value="LEUCYL_PHENYLALANYL-TRNA--PROTEIN TRANSFERASE"/>
    <property type="match status" value="1"/>
</dbReference>
<dbReference type="GO" id="GO:0030163">
    <property type="term" value="P:protein catabolic process"/>
    <property type="evidence" value="ECO:0007669"/>
    <property type="project" value="UniProtKB-UniRule"/>
</dbReference>